<evidence type="ECO:0000313" key="2">
    <source>
        <dbReference type="EMBL" id="CEL56331.1"/>
    </source>
</evidence>
<feature type="compositionally biased region" description="Polar residues" evidence="1">
    <location>
        <begin position="84"/>
        <end position="117"/>
    </location>
</feature>
<name>A0A0B7FE59_THACB</name>
<evidence type="ECO:0000313" key="3">
    <source>
        <dbReference type="Proteomes" id="UP000059188"/>
    </source>
</evidence>
<accession>A0A0B7FE59</accession>
<dbReference type="OrthoDB" id="3237570at2759"/>
<dbReference type="Proteomes" id="UP000059188">
    <property type="component" value="Unassembled WGS sequence"/>
</dbReference>
<evidence type="ECO:0000256" key="1">
    <source>
        <dbReference type="SAM" id="MobiDB-lite"/>
    </source>
</evidence>
<gene>
    <name evidence="2" type="ORF">RSOLAG1IB_11902</name>
</gene>
<feature type="region of interest" description="Disordered" evidence="1">
    <location>
        <begin position="1"/>
        <end position="140"/>
    </location>
</feature>
<organism evidence="2 3">
    <name type="scientific">Thanatephorus cucumeris (strain AG1-IB / isolate 7/3/14)</name>
    <name type="common">Lettuce bottom rot fungus</name>
    <name type="synonym">Rhizoctonia solani</name>
    <dbReference type="NCBI Taxonomy" id="1108050"/>
    <lineage>
        <taxon>Eukaryota</taxon>
        <taxon>Fungi</taxon>
        <taxon>Dikarya</taxon>
        <taxon>Basidiomycota</taxon>
        <taxon>Agaricomycotina</taxon>
        <taxon>Agaricomycetes</taxon>
        <taxon>Cantharellales</taxon>
        <taxon>Ceratobasidiaceae</taxon>
        <taxon>Rhizoctonia</taxon>
        <taxon>Rhizoctonia solani AG-1</taxon>
    </lineage>
</organism>
<proteinExistence type="predicted"/>
<keyword evidence="3" id="KW-1185">Reference proteome</keyword>
<feature type="compositionally biased region" description="Basic residues" evidence="1">
    <location>
        <begin position="1"/>
        <end position="10"/>
    </location>
</feature>
<feature type="compositionally biased region" description="Polar residues" evidence="1">
    <location>
        <begin position="126"/>
        <end position="138"/>
    </location>
</feature>
<protein>
    <submittedName>
        <fullName evidence="2">Uncharacterized protein</fullName>
    </submittedName>
</protein>
<feature type="compositionally biased region" description="Polar residues" evidence="1">
    <location>
        <begin position="48"/>
        <end position="63"/>
    </location>
</feature>
<dbReference type="AlphaFoldDB" id="A0A0B7FE59"/>
<feature type="compositionally biased region" description="Acidic residues" evidence="1">
    <location>
        <begin position="382"/>
        <end position="398"/>
    </location>
</feature>
<reference evidence="2 3" key="1">
    <citation type="submission" date="2014-11" db="EMBL/GenBank/DDBJ databases">
        <authorList>
            <person name="Wibberg Daniel"/>
        </authorList>
    </citation>
    <scope>NUCLEOTIDE SEQUENCE [LARGE SCALE GENOMIC DNA]</scope>
    <source>
        <strain evidence="2">Rhizoctonia solani AG1-IB 7/3/14</strain>
    </source>
</reference>
<feature type="region of interest" description="Disordered" evidence="1">
    <location>
        <begin position="377"/>
        <end position="398"/>
    </location>
</feature>
<dbReference type="EMBL" id="LN679313">
    <property type="protein sequence ID" value="CEL56331.1"/>
    <property type="molecule type" value="Genomic_DNA"/>
</dbReference>
<sequence length="535" mass="58502">MAPNTRRSHSHPNPLPTPQSSPTKSKSKRSQTPAAQSNDTNVDIEPSLSDNSRDNSPAGNQTPGDVLHNEVPEANQPDCDGEDASTTLSVWPSSPTLEGVLGTSSVPPETHMSLTEPTKSDESSALDASTPTTMNQADSDAGACYTNTVLQEGSSQLPHTPRIPYSRTLGAAIAATRAAGVARREKLLKSPIIKRSPPPGALDSSLTPLKGVTGSILLDSVLTNMEGSRFCLWPGNIKYILKHCEWIKNTVTNSFSLMWKKDSEMRPAGGTGVAMLGLVGMVSGELSTLQPDAGFTFTMDTYDGGLPGRKRYVALGRPDLAFFPLSFWERQAKGMTTLFDHARQSINTKTAIPMGGSFYDSENDCFKIRSPLFLPPALSVDNDNEDNYSEKNDSDEDDLELDLSDIPESHRFPTWDITVPRVSGVMKDLVSKGHQPQIMNAYDRFNTLIHPNYVHQTLNGTISYAYFTLEKQLYSSKKYAGGKGWFFNADLVKVQVLKKPAVPRSSLKRKRIHGYNANEAYRSSAGPSNPKRVKF</sequence>